<proteinExistence type="inferred from homology"/>
<dbReference type="GO" id="GO:0051082">
    <property type="term" value="F:unfolded protein binding"/>
    <property type="evidence" value="ECO:0000318"/>
    <property type="project" value="GO_Central"/>
</dbReference>
<comment type="similarity">
    <text evidence="1 6">Belongs to the GroES chaperonin family.</text>
</comment>
<dbReference type="GO" id="GO:0005739">
    <property type="term" value="C:mitochondrion"/>
    <property type="evidence" value="ECO:0000318"/>
    <property type="project" value="GO_Central"/>
</dbReference>
<dbReference type="InterPro" id="IPR020818">
    <property type="entry name" value="Chaperonin_GroES"/>
</dbReference>
<dbReference type="AlphaFoldDB" id="D8RK44"/>
<evidence type="ECO:0000256" key="1">
    <source>
        <dbReference type="ARBA" id="ARBA00006975"/>
    </source>
</evidence>
<evidence type="ECO:0000313" key="8">
    <source>
        <dbReference type="Proteomes" id="UP000001514"/>
    </source>
</evidence>
<evidence type="ECO:0000313" key="7">
    <source>
        <dbReference type="EMBL" id="EFJ27382.1"/>
    </source>
</evidence>
<name>D8RK44_SELML</name>
<dbReference type="Gene3D" id="2.30.33.40">
    <property type="entry name" value="GroES chaperonin"/>
    <property type="match status" value="1"/>
</dbReference>
<dbReference type="PANTHER" id="PTHR10772:SF0">
    <property type="entry name" value="10 KDA HEAT SHOCK PROTEIN, MITOCHONDRIAL"/>
    <property type="match status" value="1"/>
</dbReference>
<dbReference type="InterPro" id="IPR011032">
    <property type="entry name" value="GroES-like_sf"/>
</dbReference>
<dbReference type="eggNOG" id="KOG1641">
    <property type="taxonomic scope" value="Eukaryota"/>
</dbReference>
<dbReference type="InterPro" id="IPR018369">
    <property type="entry name" value="Chaprnonin_Cpn10_CS"/>
</dbReference>
<dbReference type="STRING" id="88036.D8RK44"/>
<dbReference type="Gramene" id="EFJ27382">
    <property type="protein sequence ID" value="EFJ27382"/>
    <property type="gene ID" value="SELMODRAFT_172127"/>
</dbReference>
<protein>
    <recommendedName>
        <fullName evidence="5">Protein groES</fullName>
    </recommendedName>
</protein>
<evidence type="ECO:0000256" key="6">
    <source>
        <dbReference type="RuleBase" id="RU003479"/>
    </source>
</evidence>
<dbReference type="HOGENOM" id="CLU_132825_0_2_1"/>
<dbReference type="GO" id="GO:0005524">
    <property type="term" value="F:ATP binding"/>
    <property type="evidence" value="ECO:0007669"/>
    <property type="project" value="InterPro"/>
</dbReference>
<dbReference type="InterPro" id="IPR037124">
    <property type="entry name" value="Chaperonin_GroES_sf"/>
</dbReference>
<dbReference type="OrthoDB" id="184876at2759"/>
<dbReference type="FunFam" id="2.30.33.40:FF:000002">
    <property type="entry name" value="10 kDa chaperonin, mitochondrial"/>
    <property type="match status" value="1"/>
</dbReference>
<dbReference type="InParanoid" id="D8RK44"/>
<gene>
    <name evidence="7" type="ORF">SELMODRAFT_172127</name>
</gene>
<dbReference type="PROSITE" id="PS00681">
    <property type="entry name" value="CHAPERONINS_CPN10"/>
    <property type="match status" value="1"/>
</dbReference>
<reference evidence="7 8" key="1">
    <citation type="journal article" date="2011" name="Science">
        <title>The Selaginella genome identifies genetic changes associated with the evolution of vascular plants.</title>
        <authorList>
            <person name="Banks J.A."/>
            <person name="Nishiyama T."/>
            <person name="Hasebe M."/>
            <person name="Bowman J.L."/>
            <person name="Gribskov M."/>
            <person name="dePamphilis C."/>
            <person name="Albert V.A."/>
            <person name="Aono N."/>
            <person name="Aoyama T."/>
            <person name="Ambrose B.A."/>
            <person name="Ashton N.W."/>
            <person name="Axtell M.J."/>
            <person name="Barker E."/>
            <person name="Barker M.S."/>
            <person name="Bennetzen J.L."/>
            <person name="Bonawitz N.D."/>
            <person name="Chapple C."/>
            <person name="Cheng C."/>
            <person name="Correa L.G."/>
            <person name="Dacre M."/>
            <person name="DeBarry J."/>
            <person name="Dreyer I."/>
            <person name="Elias M."/>
            <person name="Engstrom E.M."/>
            <person name="Estelle M."/>
            <person name="Feng L."/>
            <person name="Finet C."/>
            <person name="Floyd S.K."/>
            <person name="Frommer W.B."/>
            <person name="Fujita T."/>
            <person name="Gramzow L."/>
            <person name="Gutensohn M."/>
            <person name="Harholt J."/>
            <person name="Hattori M."/>
            <person name="Heyl A."/>
            <person name="Hirai T."/>
            <person name="Hiwatashi Y."/>
            <person name="Ishikawa M."/>
            <person name="Iwata M."/>
            <person name="Karol K.G."/>
            <person name="Koehler B."/>
            <person name="Kolukisaoglu U."/>
            <person name="Kubo M."/>
            <person name="Kurata T."/>
            <person name="Lalonde S."/>
            <person name="Li K."/>
            <person name="Li Y."/>
            <person name="Litt A."/>
            <person name="Lyons E."/>
            <person name="Manning G."/>
            <person name="Maruyama T."/>
            <person name="Michael T.P."/>
            <person name="Mikami K."/>
            <person name="Miyazaki S."/>
            <person name="Morinaga S."/>
            <person name="Murata T."/>
            <person name="Mueller-Roeber B."/>
            <person name="Nelson D.R."/>
            <person name="Obara M."/>
            <person name="Oguri Y."/>
            <person name="Olmstead R.G."/>
            <person name="Onodera N."/>
            <person name="Petersen B.L."/>
            <person name="Pils B."/>
            <person name="Prigge M."/>
            <person name="Rensing S.A."/>
            <person name="Riano-Pachon D.M."/>
            <person name="Roberts A.W."/>
            <person name="Sato Y."/>
            <person name="Scheller H.V."/>
            <person name="Schulz B."/>
            <person name="Schulz C."/>
            <person name="Shakirov E.V."/>
            <person name="Shibagaki N."/>
            <person name="Shinohara N."/>
            <person name="Shippen D.E."/>
            <person name="Soerensen I."/>
            <person name="Sotooka R."/>
            <person name="Sugimoto N."/>
            <person name="Sugita M."/>
            <person name="Sumikawa N."/>
            <person name="Tanurdzic M."/>
            <person name="Theissen G."/>
            <person name="Ulvskov P."/>
            <person name="Wakazuki S."/>
            <person name="Weng J.K."/>
            <person name="Willats W.W."/>
            <person name="Wipf D."/>
            <person name="Wolf P.G."/>
            <person name="Yang L."/>
            <person name="Zimmer A.D."/>
            <person name="Zhu Q."/>
            <person name="Mitros T."/>
            <person name="Hellsten U."/>
            <person name="Loque D."/>
            <person name="Otillar R."/>
            <person name="Salamov A."/>
            <person name="Schmutz J."/>
            <person name="Shapiro H."/>
            <person name="Lindquist E."/>
            <person name="Lucas S."/>
            <person name="Rokhsar D."/>
            <person name="Grigoriev I.V."/>
        </authorList>
    </citation>
    <scope>NUCLEOTIDE SEQUENCE [LARGE SCALE GENOMIC DNA]</scope>
</reference>
<evidence type="ECO:0000256" key="3">
    <source>
        <dbReference type="ARBA" id="ARBA00053355"/>
    </source>
</evidence>
<accession>D8RK44</accession>
<evidence type="ECO:0000256" key="5">
    <source>
        <dbReference type="ARBA" id="ARBA00083733"/>
    </source>
</evidence>
<sequence>MASIASRFTPLLDRVLVEKLVPPAKSVGGVLLPETQKHINAGTVVAVGQGVYNTDGEIVPNLCKVGDKVLLPDWGGVEIKLEDKSYEVFRDKSILAIMSDFE</sequence>
<dbReference type="Proteomes" id="UP000001514">
    <property type="component" value="Unassembled WGS sequence"/>
</dbReference>
<dbReference type="OMA" id="KERPMQG"/>
<dbReference type="SUPFAM" id="SSF50129">
    <property type="entry name" value="GroES-like"/>
    <property type="match status" value="1"/>
</dbReference>
<evidence type="ECO:0000256" key="4">
    <source>
        <dbReference type="ARBA" id="ARBA00062160"/>
    </source>
</evidence>
<keyword evidence="8" id="KW-1185">Reference proteome</keyword>
<dbReference type="PRINTS" id="PR00297">
    <property type="entry name" value="CHAPERONIN10"/>
</dbReference>
<comment type="subunit">
    <text evidence="4">Forms stable complexes with CPN60 in the presence of ATP.</text>
</comment>
<dbReference type="PANTHER" id="PTHR10772">
    <property type="entry name" value="10 KDA HEAT SHOCK PROTEIN"/>
    <property type="match status" value="1"/>
</dbReference>
<dbReference type="SMART" id="SM00883">
    <property type="entry name" value="Cpn10"/>
    <property type="match status" value="1"/>
</dbReference>
<evidence type="ECO:0000256" key="2">
    <source>
        <dbReference type="ARBA" id="ARBA00023186"/>
    </source>
</evidence>
<dbReference type="KEGG" id="smo:SELMODRAFT_172127"/>
<comment type="function">
    <text evidence="3">Seems to function only as a co-chaperone, along with cpn60, and in certain cases is essential for the discharge of biologically active proteins from cpn60.</text>
</comment>
<dbReference type="Pfam" id="PF00166">
    <property type="entry name" value="Cpn10"/>
    <property type="match status" value="1"/>
</dbReference>
<dbReference type="EMBL" id="GL377582">
    <property type="protein sequence ID" value="EFJ27382.1"/>
    <property type="molecule type" value="Genomic_DNA"/>
</dbReference>
<organism evidence="8">
    <name type="scientific">Selaginella moellendorffii</name>
    <name type="common">Spikemoss</name>
    <dbReference type="NCBI Taxonomy" id="88036"/>
    <lineage>
        <taxon>Eukaryota</taxon>
        <taxon>Viridiplantae</taxon>
        <taxon>Streptophyta</taxon>
        <taxon>Embryophyta</taxon>
        <taxon>Tracheophyta</taxon>
        <taxon>Lycopodiopsida</taxon>
        <taxon>Selaginellales</taxon>
        <taxon>Selaginellaceae</taxon>
        <taxon>Selaginella</taxon>
    </lineage>
</organism>
<dbReference type="GO" id="GO:0044183">
    <property type="term" value="F:protein folding chaperone"/>
    <property type="evidence" value="ECO:0007669"/>
    <property type="project" value="InterPro"/>
</dbReference>
<dbReference type="GO" id="GO:0051087">
    <property type="term" value="F:protein-folding chaperone binding"/>
    <property type="evidence" value="ECO:0000318"/>
    <property type="project" value="GO_Central"/>
</dbReference>
<dbReference type="GO" id="GO:0046872">
    <property type="term" value="F:metal ion binding"/>
    <property type="evidence" value="ECO:0000318"/>
    <property type="project" value="GO_Central"/>
</dbReference>
<keyword evidence="2 6" id="KW-0143">Chaperone</keyword>
<dbReference type="CDD" id="cd00320">
    <property type="entry name" value="cpn10"/>
    <property type="match status" value="1"/>
</dbReference>